<dbReference type="AlphaFoldDB" id="A0A6S7FSA1"/>
<dbReference type="EMBL" id="CACRXK020000503">
    <property type="protein sequence ID" value="CAB3982468.1"/>
    <property type="molecule type" value="Genomic_DNA"/>
</dbReference>
<dbReference type="Proteomes" id="UP001152795">
    <property type="component" value="Unassembled WGS sequence"/>
</dbReference>
<protein>
    <submittedName>
        <fullName evidence="2">Uncharacterized protein</fullName>
    </submittedName>
</protein>
<gene>
    <name evidence="2" type="ORF">PACLA_8A014987</name>
</gene>
<name>A0A6S7FSA1_PARCT</name>
<feature type="non-terminal residue" evidence="2">
    <location>
        <position position="113"/>
    </location>
</feature>
<sequence length="113" mass="13127">QPDEMENRGGGHWDLRSRKGKRYTQASKIQNGGRRTFNEFYLKFNQTEQKATIITAFHNEPANISKKTSFNYFFSCYDNKCDEEQCNDHKRPSYLSSIGAKHWLVGESVGKLL</sequence>
<proteinExistence type="predicted"/>
<organism evidence="2 3">
    <name type="scientific">Paramuricea clavata</name>
    <name type="common">Red gorgonian</name>
    <name type="synonym">Violescent sea-whip</name>
    <dbReference type="NCBI Taxonomy" id="317549"/>
    <lineage>
        <taxon>Eukaryota</taxon>
        <taxon>Metazoa</taxon>
        <taxon>Cnidaria</taxon>
        <taxon>Anthozoa</taxon>
        <taxon>Octocorallia</taxon>
        <taxon>Malacalcyonacea</taxon>
        <taxon>Plexauridae</taxon>
        <taxon>Paramuricea</taxon>
    </lineage>
</organism>
<comment type="caution">
    <text evidence="2">The sequence shown here is derived from an EMBL/GenBank/DDBJ whole genome shotgun (WGS) entry which is preliminary data.</text>
</comment>
<evidence type="ECO:0000313" key="2">
    <source>
        <dbReference type="EMBL" id="CAB3982468.1"/>
    </source>
</evidence>
<evidence type="ECO:0000313" key="3">
    <source>
        <dbReference type="Proteomes" id="UP001152795"/>
    </source>
</evidence>
<evidence type="ECO:0000256" key="1">
    <source>
        <dbReference type="SAM" id="MobiDB-lite"/>
    </source>
</evidence>
<keyword evidence="3" id="KW-1185">Reference proteome</keyword>
<accession>A0A6S7FSA1</accession>
<reference evidence="2" key="1">
    <citation type="submission" date="2020-04" db="EMBL/GenBank/DDBJ databases">
        <authorList>
            <person name="Alioto T."/>
            <person name="Alioto T."/>
            <person name="Gomez Garrido J."/>
        </authorList>
    </citation>
    <scope>NUCLEOTIDE SEQUENCE</scope>
    <source>
        <strain evidence="2">A484AB</strain>
    </source>
</reference>
<feature type="region of interest" description="Disordered" evidence="1">
    <location>
        <begin position="1"/>
        <end position="28"/>
    </location>
</feature>
<feature type="compositionally biased region" description="Basic and acidic residues" evidence="1">
    <location>
        <begin position="1"/>
        <end position="17"/>
    </location>
</feature>